<dbReference type="PATRIC" id="fig|1423733.4.peg.3475"/>
<accession>A0A0R2BE11</accession>
<dbReference type="AlphaFoldDB" id="A0A0R2BE11"/>
<proteinExistence type="predicted"/>
<evidence type="ECO:0000313" key="1">
    <source>
        <dbReference type="EMBL" id="KRM74681.1"/>
    </source>
</evidence>
<name>A0A0R2BE11_SECCO</name>
<dbReference type="EMBL" id="AYYR01000074">
    <property type="protein sequence ID" value="KRM74681.1"/>
    <property type="molecule type" value="Genomic_DNA"/>
</dbReference>
<comment type="caution">
    <text evidence="1">The sequence shown here is derived from an EMBL/GenBank/DDBJ whole genome shotgun (WGS) entry which is preliminary data.</text>
</comment>
<reference evidence="1 2" key="1">
    <citation type="journal article" date="2015" name="Genome Announc.">
        <title>Expanding the biotechnology potential of lactobacilli through comparative genomics of 213 strains and associated genera.</title>
        <authorList>
            <person name="Sun Z."/>
            <person name="Harris H.M."/>
            <person name="McCann A."/>
            <person name="Guo C."/>
            <person name="Argimon S."/>
            <person name="Zhang W."/>
            <person name="Yang X."/>
            <person name="Jeffery I.B."/>
            <person name="Cooney J.C."/>
            <person name="Kagawa T.F."/>
            <person name="Liu W."/>
            <person name="Song Y."/>
            <person name="Salvetti E."/>
            <person name="Wrobel A."/>
            <person name="Rasinkangas P."/>
            <person name="Parkhill J."/>
            <person name="Rea M.C."/>
            <person name="O'Sullivan O."/>
            <person name="Ritari J."/>
            <person name="Douillard F.P."/>
            <person name="Paul Ross R."/>
            <person name="Yang R."/>
            <person name="Briner A.E."/>
            <person name="Felis G.E."/>
            <person name="de Vos W.M."/>
            <person name="Barrangou R."/>
            <person name="Klaenhammer T.R."/>
            <person name="Caufield P.W."/>
            <person name="Cui Y."/>
            <person name="Zhang H."/>
            <person name="O'Toole P.W."/>
        </authorList>
    </citation>
    <scope>NUCLEOTIDE SEQUENCE [LARGE SCALE GENOMIC DNA]</scope>
    <source>
        <strain evidence="1 2">DSM 20515</strain>
    </source>
</reference>
<organism evidence="1 2">
    <name type="scientific">Secundilactobacillus collinoides DSM 20515 = JCM 1123</name>
    <dbReference type="NCBI Taxonomy" id="1423733"/>
    <lineage>
        <taxon>Bacteria</taxon>
        <taxon>Bacillati</taxon>
        <taxon>Bacillota</taxon>
        <taxon>Bacilli</taxon>
        <taxon>Lactobacillales</taxon>
        <taxon>Lactobacillaceae</taxon>
        <taxon>Secundilactobacillus</taxon>
    </lineage>
</organism>
<evidence type="ECO:0000313" key="2">
    <source>
        <dbReference type="Proteomes" id="UP000051845"/>
    </source>
</evidence>
<gene>
    <name evidence="1" type="ORF">FC82_GL003349</name>
</gene>
<dbReference type="Proteomes" id="UP000051845">
    <property type="component" value="Unassembled WGS sequence"/>
</dbReference>
<sequence length="52" mass="5938">MKRNGFVTLFAVVFLSLLMVLLLLEVQGHAQQQHAYNDLIHNYSQAINDVSH</sequence>
<protein>
    <submittedName>
        <fullName evidence="1">Uncharacterized protein</fullName>
    </submittedName>
</protein>